<dbReference type="Proteomes" id="UP000294489">
    <property type="component" value="Unassembled WGS sequence"/>
</dbReference>
<accession>A0A4R8FY14</accession>
<dbReference type="AlphaFoldDB" id="A0A4R8FY14"/>
<organism evidence="1 2">
    <name type="scientific">Modicisalibacter xianhensis</name>
    <dbReference type="NCBI Taxonomy" id="442341"/>
    <lineage>
        <taxon>Bacteria</taxon>
        <taxon>Pseudomonadati</taxon>
        <taxon>Pseudomonadota</taxon>
        <taxon>Gammaproteobacteria</taxon>
        <taxon>Oceanospirillales</taxon>
        <taxon>Halomonadaceae</taxon>
        <taxon>Modicisalibacter</taxon>
    </lineage>
</organism>
<gene>
    <name evidence="1" type="ORF">DFO67_108197</name>
</gene>
<protein>
    <submittedName>
        <fullName evidence="1">Uncharacterized protein</fullName>
    </submittedName>
</protein>
<name>A0A4R8FY14_9GAMM</name>
<evidence type="ECO:0000313" key="2">
    <source>
        <dbReference type="Proteomes" id="UP000294489"/>
    </source>
</evidence>
<dbReference type="EMBL" id="SOEC01000008">
    <property type="protein sequence ID" value="TDX29153.1"/>
    <property type="molecule type" value="Genomic_DNA"/>
</dbReference>
<proteinExistence type="predicted"/>
<sequence>MLEELGTHGSVTITRFDDGSVGLRWNVAESAPTNQDFRTFRTSVRLISFAQSSKVNWRTWMPMAEAILLSVA</sequence>
<comment type="caution">
    <text evidence="1">The sequence shown here is derived from an EMBL/GenBank/DDBJ whole genome shotgun (WGS) entry which is preliminary data.</text>
</comment>
<reference evidence="1 2" key="1">
    <citation type="submission" date="2019-03" db="EMBL/GenBank/DDBJ databases">
        <title>Freshwater and sediment microbial communities from various areas in North America, analyzing microbe dynamics in response to fracking.</title>
        <authorList>
            <person name="Lamendella R."/>
        </authorList>
    </citation>
    <scope>NUCLEOTIDE SEQUENCE [LARGE SCALE GENOMIC DNA]</scope>
    <source>
        <strain evidence="1 2">6_TX</strain>
    </source>
</reference>
<evidence type="ECO:0000313" key="1">
    <source>
        <dbReference type="EMBL" id="TDX29153.1"/>
    </source>
</evidence>